<dbReference type="RefSeq" id="WP_085798993.1">
    <property type="nucleotide sequence ID" value="NZ_FWXB01000002.1"/>
</dbReference>
<evidence type="ECO:0000256" key="7">
    <source>
        <dbReference type="ARBA" id="ARBA00022840"/>
    </source>
</evidence>
<keyword evidence="12" id="KW-0963">Cytoplasm</keyword>
<keyword evidence="5 12" id="KW-0547">Nucleotide-binding</keyword>
<dbReference type="Gene3D" id="3.40.50.2020">
    <property type="match status" value="2"/>
</dbReference>
<comment type="subcellular location">
    <subcellularLocation>
        <location evidence="12">Cytoplasm</location>
    </subcellularLocation>
</comment>
<evidence type="ECO:0000256" key="4">
    <source>
        <dbReference type="ARBA" id="ARBA00022727"/>
    </source>
</evidence>
<evidence type="ECO:0000256" key="12">
    <source>
        <dbReference type="HAMAP-Rule" id="MF_00583"/>
    </source>
</evidence>
<dbReference type="EMBL" id="FWXB01000002">
    <property type="protein sequence ID" value="SMC11033.1"/>
    <property type="molecule type" value="Genomic_DNA"/>
</dbReference>
<keyword evidence="8 12" id="KW-0460">Magnesium</keyword>
<dbReference type="InterPro" id="IPR005946">
    <property type="entry name" value="Rib-P_diPkinase"/>
</dbReference>
<comment type="catalytic activity">
    <reaction evidence="9 12">
        <text>D-ribose 5-phosphate + ATP = 5-phospho-alpha-D-ribose 1-diphosphate + AMP + H(+)</text>
        <dbReference type="Rhea" id="RHEA:15609"/>
        <dbReference type="ChEBI" id="CHEBI:15378"/>
        <dbReference type="ChEBI" id="CHEBI:30616"/>
        <dbReference type="ChEBI" id="CHEBI:58017"/>
        <dbReference type="ChEBI" id="CHEBI:78346"/>
        <dbReference type="ChEBI" id="CHEBI:456215"/>
        <dbReference type="EC" id="2.7.6.1"/>
    </reaction>
</comment>
<keyword evidence="15" id="KW-1185">Reference proteome</keyword>
<sequence length="310" mass="33144">MKIVCGNSNRPLAEAIAAYMKVPLAECNVRRFADEEVFVQIQENVRGDDVYVIQSTSYPANDNLMELLVLIDALRRASAGQITAVIPYFGYARQDRKPAPRTPISAKLVANIITHAGADRVLTMDLHAGQIQGFFDIPTDNLFAVPEIARDIEQQNSRDNVMVVSPDVGGVVRARGLAKRISSPLAIVDKRRDKPGSSEVMNIIGDVSGKSCVLVDDIIDSGGTLCNAATALLENGAADVSAYITHGVLSGQAVERIDASDLSSLVITDTICATEAVKASSTIRTISIAPMFAKAITRIANGESVSVLFE</sequence>
<feature type="binding site" evidence="12">
    <location>
        <position position="167"/>
    </location>
    <ligand>
        <name>Mg(2+)</name>
        <dbReference type="ChEBI" id="CHEBI:18420"/>
    </ligand>
</feature>
<dbReference type="CDD" id="cd06223">
    <property type="entry name" value="PRTases_typeI"/>
    <property type="match status" value="1"/>
</dbReference>
<dbReference type="PROSITE" id="PS00114">
    <property type="entry name" value="PRPP_SYNTHASE"/>
    <property type="match status" value="1"/>
</dbReference>
<dbReference type="SMART" id="SM01400">
    <property type="entry name" value="Pribosyltran_N"/>
    <property type="match status" value="1"/>
</dbReference>
<comment type="subunit">
    <text evidence="12">Homohexamer.</text>
</comment>
<evidence type="ECO:0000256" key="6">
    <source>
        <dbReference type="ARBA" id="ARBA00022777"/>
    </source>
</evidence>
<evidence type="ECO:0000256" key="2">
    <source>
        <dbReference type="ARBA" id="ARBA00022679"/>
    </source>
</evidence>
<feature type="domain" description="Ribose-phosphate pyrophosphokinase N-terminal" evidence="13">
    <location>
        <begin position="1"/>
        <end position="117"/>
    </location>
</feature>
<dbReference type="FunFam" id="3.40.50.2020:FF:000001">
    <property type="entry name" value="Ribose-phosphate pyrophosphokinase"/>
    <property type="match status" value="1"/>
</dbReference>
<feature type="binding site" evidence="12">
    <location>
        <position position="192"/>
    </location>
    <ligand>
        <name>D-ribose 5-phosphate</name>
        <dbReference type="ChEBI" id="CHEBI:78346"/>
    </ligand>
</feature>
<keyword evidence="3 12" id="KW-0479">Metal-binding</keyword>
<dbReference type="InterPro" id="IPR000842">
    <property type="entry name" value="PRib_PP_synth_CS"/>
</dbReference>
<evidence type="ECO:0000313" key="14">
    <source>
        <dbReference type="EMBL" id="SMC11033.1"/>
    </source>
</evidence>
<accession>A0A1X7BN37</accession>
<dbReference type="NCBIfam" id="TIGR01251">
    <property type="entry name" value="ribP_PPkin"/>
    <property type="match status" value="1"/>
</dbReference>
<dbReference type="OrthoDB" id="9777067at2"/>
<protein>
    <recommendedName>
        <fullName evidence="12">Ribose-phosphate pyrophosphokinase</fullName>
        <shortName evidence="12">RPPK</shortName>
        <ecNumber evidence="12">2.7.6.1</ecNumber>
    </recommendedName>
    <alternativeName>
        <fullName evidence="12">5-phospho-D-ribosyl alpha-1-diphosphate synthase</fullName>
    </alternativeName>
    <alternativeName>
        <fullName evidence="12">Phosphoribosyl diphosphate synthase</fullName>
    </alternativeName>
    <alternativeName>
        <fullName evidence="12">Phosphoribosyl pyrophosphate synthase</fullName>
        <shortName evidence="12">P-Rib-PP synthase</shortName>
        <shortName evidence="12">PRPP synthase</shortName>
        <shortName evidence="12">PRPPase</shortName>
    </alternativeName>
</protein>
<dbReference type="GO" id="GO:0000287">
    <property type="term" value="F:magnesium ion binding"/>
    <property type="evidence" value="ECO:0007669"/>
    <property type="project" value="UniProtKB-UniRule"/>
</dbReference>
<comment type="pathway">
    <text evidence="1 12">Metabolic intermediate biosynthesis; 5-phospho-alpha-D-ribose 1-diphosphate biosynthesis; 5-phospho-alpha-D-ribose 1-diphosphate from D-ribose 5-phosphate (route I): step 1/1.</text>
</comment>
<dbReference type="SUPFAM" id="SSF53271">
    <property type="entry name" value="PRTase-like"/>
    <property type="match status" value="1"/>
</dbReference>
<dbReference type="Proteomes" id="UP000193224">
    <property type="component" value="Unassembled WGS sequence"/>
</dbReference>
<comment type="similarity">
    <text evidence="11 12">Belongs to the ribose-phosphate pyrophosphokinase family. Class I subfamily.</text>
</comment>
<evidence type="ECO:0000256" key="9">
    <source>
        <dbReference type="ARBA" id="ARBA00049535"/>
    </source>
</evidence>
<evidence type="ECO:0000256" key="8">
    <source>
        <dbReference type="ARBA" id="ARBA00022842"/>
    </source>
</evidence>
<feature type="active site" evidence="12">
    <location>
        <position position="190"/>
    </location>
</feature>
<dbReference type="Pfam" id="PF14572">
    <property type="entry name" value="Pribosyl_synth"/>
    <property type="match status" value="1"/>
</dbReference>
<dbReference type="NCBIfam" id="NF002320">
    <property type="entry name" value="PRK01259.1"/>
    <property type="match status" value="1"/>
</dbReference>
<feature type="binding site" evidence="12">
    <location>
        <position position="127"/>
    </location>
    <ligand>
        <name>Mg(2+)</name>
        <dbReference type="ChEBI" id="CHEBI:18420"/>
    </ligand>
</feature>
<feature type="binding site" evidence="12">
    <location>
        <begin position="93"/>
        <end position="94"/>
    </location>
    <ligand>
        <name>ATP</name>
        <dbReference type="ChEBI" id="CHEBI:30616"/>
    </ligand>
</feature>
<dbReference type="InterPro" id="IPR029099">
    <property type="entry name" value="Pribosyltran_N"/>
</dbReference>
<keyword evidence="6 12" id="KW-0418">Kinase</keyword>
<dbReference type="PANTHER" id="PTHR10210:SF41">
    <property type="entry name" value="RIBOSE-PHOSPHATE PYROPHOSPHOKINASE 1, CHLOROPLASTIC"/>
    <property type="match status" value="1"/>
</dbReference>
<keyword evidence="7 12" id="KW-0067">ATP-binding</keyword>
<dbReference type="GO" id="GO:0005524">
    <property type="term" value="F:ATP binding"/>
    <property type="evidence" value="ECO:0007669"/>
    <property type="project" value="UniProtKB-KW"/>
</dbReference>
<evidence type="ECO:0000256" key="10">
    <source>
        <dbReference type="ARBA" id="ARBA00054914"/>
    </source>
</evidence>
<dbReference type="EC" id="2.7.6.1" evidence="12"/>
<name>A0A1X7BN37_9RHOB</name>
<evidence type="ECO:0000256" key="1">
    <source>
        <dbReference type="ARBA" id="ARBA00004996"/>
    </source>
</evidence>
<comment type="function">
    <text evidence="10 12">Involved in the biosynthesis of the central metabolite phospho-alpha-D-ribosyl-1-pyrophosphate (PRPP) via the transfer of pyrophosphoryl group from ATP to 1-hydroxyl of ribose-5-phosphate (Rib-5-P).</text>
</comment>
<evidence type="ECO:0000313" key="15">
    <source>
        <dbReference type="Proteomes" id="UP000193224"/>
    </source>
</evidence>
<organism evidence="14 15">
    <name type="scientific">Roseovarius aestuarii</name>
    <dbReference type="NCBI Taxonomy" id="475083"/>
    <lineage>
        <taxon>Bacteria</taxon>
        <taxon>Pseudomonadati</taxon>
        <taxon>Pseudomonadota</taxon>
        <taxon>Alphaproteobacteria</taxon>
        <taxon>Rhodobacterales</taxon>
        <taxon>Roseobacteraceae</taxon>
        <taxon>Roseovarius</taxon>
    </lineage>
</organism>
<dbReference type="GO" id="GO:0005737">
    <property type="term" value="C:cytoplasm"/>
    <property type="evidence" value="ECO:0007669"/>
    <property type="project" value="UniProtKB-SubCell"/>
</dbReference>
<dbReference type="UniPathway" id="UPA00087">
    <property type="reaction ID" value="UER00172"/>
</dbReference>
<proteinExistence type="inferred from homology"/>
<dbReference type="GO" id="GO:0004749">
    <property type="term" value="F:ribose phosphate diphosphokinase activity"/>
    <property type="evidence" value="ECO:0007669"/>
    <property type="project" value="UniProtKB-UniRule"/>
</dbReference>
<feature type="binding site" evidence="12">
    <location>
        <begin position="220"/>
        <end position="224"/>
    </location>
    <ligand>
        <name>D-ribose 5-phosphate</name>
        <dbReference type="ChEBI" id="CHEBI:78346"/>
    </ligand>
</feature>
<dbReference type="GO" id="GO:0006164">
    <property type="term" value="P:purine nucleotide biosynthetic process"/>
    <property type="evidence" value="ECO:0007669"/>
    <property type="project" value="TreeGrafter"/>
</dbReference>
<evidence type="ECO:0000259" key="13">
    <source>
        <dbReference type="Pfam" id="PF13793"/>
    </source>
</evidence>
<evidence type="ECO:0000256" key="11">
    <source>
        <dbReference type="ARBA" id="ARBA00061444"/>
    </source>
</evidence>
<dbReference type="PANTHER" id="PTHR10210">
    <property type="entry name" value="RIBOSE-PHOSPHATE DIPHOSPHOKINASE FAMILY MEMBER"/>
    <property type="match status" value="1"/>
</dbReference>
<dbReference type="AlphaFoldDB" id="A0A1X7BN37"/>
<dbReference type="InterPro" id="IPR000836">
    <property type="entry name" value="PRTase_dom"/>
</dbReference>
<evidence type="ECO:0000256" key="5">
    <source>
        <dbReference type="ARBA" id="ARBA00022741"/>
    </source>
</evidence>
<dbReference type="GO" id="GO:0006015">
    <property type="term" value="P:5-phosphoribose 1-diphosphate biosynthetic process"/>
    <property type="evidence" value="ECO:0007669"/>
    <property type="project" value="UniProtKB-UniRule"/>
</dbReference>
<dbReference type="GO" id="GO:0002189">
    <property type="term" value="C:ribose phosphate diphosphokinase complex"/>
    <property type="evidence" value="ECO:0007669"/>
    <property type="project" value="TreeGrafter"/>
</dbReference>
<dbReference type="GO" id="GO:0016301">
    <property type="term" value="F:kinase activity"/>
    <property type="evidence" value="ECO:0007669"/>
    <property type="project" value="UniProtKB-KW"/>
</dbReference>
<feature type="binding site" evidence="12">
    <location>
        <position position="216"/>
    </location>
    <ligand>
        <name>D-ribose 5-phosphate</name>
        <dbReference type="ChEBI" id="CHEBI:78346"/>
    </ligand>
</feature>
<evidence type="ECO:0000256" key="3">
    <source>
        <dbReference type="ARBA" id="ARBA00022723"/>
    </source>
</evidence>
<dbReference type="HAMAP" id="MF_00583_B">
    <property type="entry name" value="RibP_PPkinase_B"/>
    <property type="match status" value="1"/>
</dbReference>
<comment type="cofactor">
    <cofactor evidence="12">
        <name>Mg(2+)</name>
        <dbReference type="ChEBI" id="CHEBI:18420"/>
    </cofactor>
    <text evidence="12">Binds 2 Mg(2+) ions per subunit.</text>
</comment>
<dbReference type="GO" id="GO:0009156">
    <property type="term" value="P:ribonucleoside monophosphate biosynthetic process"/>
    <property type="evidence" value="ECO:0007669"/>
    <property type="project" value="InterPro"/>
</dbReference>
<keyword evidence="2 12" id="KW-0808">Transferase</keyword>
<dbReference type="Pfam" id="PF13793">
    <property type="entry name" value="Pribosyltran_N"/>
    <property type="match status" value="1"/>
</dbReference>
<keyword evidence="4 12" id="KW-0545">Nucleotide biosynthesis</keyword>
<gene>
    <name evidence="14" type="primary">prs_1</name>
    <name evidence="12" type="synonym">prs</name>
    <name evidence="14" type="ORF">ROA7745_00842</name>
</gene>
<dbReference type="InterPro" id="IPR029057">
    <property type="entry name" value="PRTase-like"/>
</dbReference>
<feature type="binding site" evidence="12">
    <location>
        <begin position="34"/>
        <end position="36"/>
    </location>
    <ligand>
        <name>ATP</name>
        <dbReference type="ChEBI" id="CHEBI:30616"/>
    </ligand>
</feature>
<dbReference type="InterPro" id="IPR037515">
    <property type="entry name" value="Rib-P_diPkinase_bac"/>
</dbReference>
<reference evidence="14 15" key="1">
    <citation type="submission" date="2017-03" db="EMBL/GenBank/DDBJ databases">
        <authorList>
            <person name="Afonso C.L."/>
            <person name="Miller P.J."/>
            <person name="Scott M.A."/>
            <person name="Spackman E."/>
            <person name="Goraichik I."/>
            <person name="Dimitrov K.M."/>
            <person name="Suarez D.L."/>
            <person name="Swayne D.E."/>
        </authorList>
    </citation>
    <scope>NUCLEOTIDE SEQUENCE [LARGE SCALE GENOMIC DNA]</scope>
    <source>
        <strain evidence="14 15">CECT 7745</strain>
    </source>
</reference>